<organism evidence="2 3">
    <name type="scientific">Oryza sativa subsp. japonica</name>
    <name type="common">Rice</name>
    <dbReference type="NCBI Taxonomy" id="39947"/>
    <lineage>
        <taxon>Eukaryota</taxon>
        <taxon>Viridiplantae</taxon>
        <taxon>Streptophyta</taxon>
        <taxon>Embryophyta</taxon>
        <taxon>Tracheophyta</taxon>
        <taxon>Spermatophyta</taxon>
        <taxon>Magnoliopsida</taxon>
        <taxon>Liliopsida</taxon>
        <taxon>Poales</taxon>
        <taxon>Poaceae</taxon>
        <taxon>BOP clade</taxon>
        <taxon>Oryzoideae</taxon>
        <taxon>Oryzeae</taxon>
        <taxon>Oryzinae</taxon>
        <taxon>Oryza</taxon>
        <taxon>Oryza sativa</taxon>
    </lineage>
</organism>
<evidence type="ECO:0000313" key="2">
    <source>
        <dbReference type="EMBL" id="BAS76202.1"/>
    </source>
</evidence>
<dbReference type="AlphaFoldDB" id="A0A0P0VCY3"/>
<dbReference type="InParanoid" id="A0A0P0VCY3"/>
<dbReference type="FunCoup" id="A0A0P0VCY3">
    <property type="interactions" value="3"/>
</dbReference>
<dbReference type="Proteomes" id="UP000059680">
    <property type="component" value="Chromosome 1"/>
</dbReference>
<reference evidence="2 3" key="2">
    <citation type="journal article" date="2013" name="Plant Cell Physiol.">
        <title>Rice Annotation Project Database (RAP-DB): an integrative and interactive database for rice genomics.</title>
        <authorList>
            <person name="Sakai H."/>
            <person name="Lee S.S."/>
            <person name="Tanaka T."/>
            <person name="Numa H."/>
            <person name="Kim J."/>
            <person name="Kawahara Y."/>
            <person name="Wakimoto H."/>
            <person name="Yang C.C."/>
            <person name="Iwamoto M."/>
            <person name="Abe T."/>
            <person name="Yamada Y."/>
            <person name="Muto A."/>
            <person name="Inokuchi H."/>
            <person name="Ikemura T."/>
            <person name="Matsumoto T."/>
            <person name="Sasaki T."/>
            <person name="Itoh T."/>
        </authorList>
    </citation>
    <scope>NUCLEOTIDE SEQUENCE [LARGE SCALE GENOMIC DNA]</scope>
    <source>
        <strain evidence="3">cv. Nipponbare</strain>
    </source>
</reference>
<feature type="compositionally biased region" description="Basic residues" evidence="1">
    <location>
        <begin position="11"/>
        <end position="26"/>
    </location>
</feature>
<feature type="compositionally biased region" description="Basic and acidic residues" evidence="1">
    <location>
        <begin position="27"/>
        <end position="36"/>
    </location>
</feature>
<name>A0A0P0VCY3_ORYSJ</name>
<feature type="compositionally biased region" description="Basic and acidic residues" evidence="1">
    <location>
        <begin position="169"/>
        <end position="214"/>
    </location>
</feature>
<accession>A0A0P0VCY3</accession>
<feature type="non-terminal residue" evidence="2">
    <location>
        <position position="1"/>
    </location>
</feature>
<feature type="region of interest" description="Disordered" evidence="1">
    <location>
        <begin position="1"/>
        <end position="61"/>
    </location>
</feature>
<sequence>QRPGLLAERHHPVHRRRQRARPRRHGDHPPGHAERVRRARVRRPLEQHQGVDGGEDGRDHRLVPSVARRVPPGPAAVHGAHRAVPRQHHVAAARQRVPLLCLQGQPARHPAQLRHVPAGHHGEGQRQRPHLHQPLQRHGGRRVRRAGEGRRARRPRRRVGERVAVGGRVRGERGEREESQPGRDRQRQERDAEAARAAGDVRVRHVQREPEARG</sequence>
<dbReference type="Gramene" id="Os01t0946600-01">
    <property type="protein sequence ID" value="Os01t0946600-01"/>
    <property type="gene ID" value="Os01g0946600"/>
</dbReference>
<evidence type="ECO:0000313" key="3">
    <source>
        <dbReference type="Proteomes" id="UP000059680"/>
    </source>
</evidence>
<evidence type="ECO:0000256" key="1">
    <source>
        <dbReference type="SAM" id="MobiDB-lite"/>
    </source>
</evidence>
<protein>
    <submittedName>
        <fullName evidence="2">Os01g0946600 protein</fullName>
    </submittedName>
</protein>
<dbReference type="EMBL" id="AP014957">
    <property type="protein sequence ID" value="BAS76202.1"/>
    <property type="molecule type" value="Genomic_DNA"/>
</dbReference>
<proteinExistence type="predicted"/>
<gene>
    <name evidence="2" type="ordered locus">Os01g0946600</name>
    <name evidence="2" type="ORF">OSNPB_010946600</name>
</gene>
<feature type="region of interest" description="Disordered" evidence="1">
    <location>
        <begin position="115"/>
        <end position="214"/>
    </location>
</feature>
<dbReference type="PaxDb" id="39947-A0A0P0VCY3"/>
<reference evidence="2 3" key="3">
    <citation type="journal article" date="2013" name="Rice">
        <title>Improvement of the Oryza sativa Nipponbare reference genome using next generation sequence and optical map data.</title>
        <authorList>
            <person name="Kawahara Y."/>
            <person name="de la Bastide M."/>
            <person name="Hamilton J.P."/>
            <person name="Kanamori H."/>
            <person name="McCombie W.R."/>
            <person name="Ouyang S."/>
            <person name="Schwartz D.C."/>
            <person name="Tanaka T."/>
            <person name="Wu J."/>
            <person name="Zhou S."/>
            <person name="Childs K.L."/>
            <person name="Davidson R.M."/>
            <person name="Lin H."/>
            <person name="Quesada-Ocampo L."/>
            <person name="Vaillancourt B."/>
            <person name="Sakai H."/>
            <person name="Lee S.S."/>
            <person name="Kim J."/>
            <person name="Numa H."/>
            <person name="Itoh T."/>
            <person name="Buell C.R."/>
            <person name="Matsumoto T."/>
        </authorList>
    </citation>
    <scope>NUCLEOTIDE SEQUENCE [LARGE SCALE GENOMIC DNA]</scope>
    <source>
        <strain evidence="3">cv. Nipponbare</strain>
    </source>
</reference>
<dbReference type="STRING" id="39947.A0A0P0VCY3"/>
<keyword evidence="3" id="KW-1185">Reference proteome</keyword>
<reference evidence="3" key="1">
    <citation type="journal article" date="2005" name="Nature">
        <title>The map-based sequence of the rice genome.</title>
        <authorList>
            <consortium name="International rice genome sequencing project (IRGSP)"/>
            <person name="Matsumoto T."/>
            <person name="Wu J."/>
            <person name="Kanamori H."/>
            <person name="Katayose Y."/>
            <person name="Fujisawa M."/>
            <person name="Namiki N."/>
            <person name="Mizuno H."/>
            <person name="Yamamoto K."/>
            <person name="Antonio B.A."/>
            <person name="Baba T."/>
            <person name="Sakata K."/>
            <person name="Nagamura Y."/>
            <person name="Aoki H."/>
            <person name="Arikawa K."/>
            <person name="Arita K."/>
            <person name="Bito T."/>
            <person name="Chiden Y."/>
            <person name="Fujitsuka N."/>
            <person name="Fukunaka R."/>
            <person name="Hamada M."/>
            <person name="Harada C."/>
            <person name="Hayashi A."/>
            <person name="Hijishita S."/>
            <person name="Honda M."/>
            <person name="Hosokawa S."/>
            <person name="Ichikawa Y."/>
            <person name="Idonuma A."/>
            <person name="Iijima M."/>
            <person name="Ikeda M."/>
            <person name="Ikeno M."/>
            <person name="Ito K."/>
            <person name="Ito S."/>
            <person name="Ito T."/>
            <person name="Ito Y."/>
            <person name="Ito Y."/>
            <person name="Iwabuchi A."/>
            <person name="Kamiya K."/>
            <person name="Karasawa W."/>
            <person name="Kurita K."/>
            <person name="Katagiri S."/>
            <person name="Kikuta A."/>
            <person name="Kobayashi H."/>
            <person name="Kobayashi N."/>
            <person name="Machita K."/>
            <person name="Maehara T."/>
            <person name="Masukawa M."/>
            <person name="Mizubayashi T."/>
            <person name="Mukai Y."/>
            <person name="Nagasaki H."/>
            <person name="Nagata Y."/>
            <person name="Naito S."/>
            <person name="Nakashima M."/>
            <person name="Nakama Y."/>
            <person name="Nakamichi Y."/>
            <person name="Nakamura M."/>
            <person name="Meguro A."/>
            <person name="Negishi M."/>
            <person name="Ohta I."/>
            <person name="Ohta T."/>
            <person name="Okamoto M."/>
            <person name="Ono N."/>
            <person name="Saji S."/>
            <person name="Sakaguchi M."/>
            <person name="Sakai K."/>
            <person name="Shibata M."/>
            <person name="Shimokawa T."/>
            <person name="Song J."/>
            <person name="Takazaki Y."/>
            <person name="Terasawa K."/>
            <person name="Tsugane M."/>
            <person name="Tsuji K."/>
            <person name="Ueda S."/>
            <person name="Waki K."/>
            <person name="Yamagata H."/>
            <person name="Yamamoto M."/>
            <person name="Yamamoto S."/>
            <person name="Yamane H."/>
            <person name="Yoshiki S."/>
            <person name="Yoshihara R."/>
            <person name="Yukawa K."/>
            <person name="Zhong H."/>
            <person name="Yano M."/>
            <person name="Yuan Q."/>
            <person name="Ouyang S."/>
            <person name="Liu J."/>
            <person name="Jones K.M."/>
            <person name="Gansberger K."/>
            <person name="Moffat K."/>
            <person name="Hill J."/>
            <person name="Bera J."/>
            <person name="Fadrosh D."/>
            <person name="Jin S."/>
            <person name="Johri S."/>
            <person name="Kim M."/>
            <person name="Overton L."/>
            <person name="Reardon M."/>
            <person name="Tsitrin T."/>
            <person name="Vuong H."/>
            <person name="Weaver B."/>
            <person name="Ciecko A."/>
            <person name="Tallon L."/>
            <person name="Jackson J."/>
            <person name="Pai G."/>
            <person name="Aken S.V."/>
            <person name="Utterback T."/>
            <person name="Reidmuller S."/>
            <person name="Feldblyum T."/>
            <person name="Hsiao J."/>
            <person name="Zismann V."/>
            <person name="Iobst S."/>
            <person name="de Vazeille A.R."/>
            <person name="Buell C.R."/>
            <person name="Ying K."/>
            <person name="Li Y."/>
            <person name="Lu T."/>
            <person name="Huang Y."/>
            <person name="Zhao Q."/>
            <person name="Feng Q."/>
            <person name="Zhang L."/>
            <person name="Zhu J."/>
            <person name="Weng Q."/>
            <person name="Mu J."/>
            <person name="Lu Y."/>
            <person name="Fan D."/>
            <person name="Liu Y."/>
            <person name="Guan J."/>
            <person name="Zhang Y."/>
            <person name="Yu S."/>
            <person name="Liu X."/>
            <person name="Zhang Y."/>
            <person name="Hong G."/>
            <person name="Han B."/>
            <person name="Choisne N."/>
            <person name="Demange N."/>
            <person name="Orjeda G."/>
            <person name="Samain S."/>
            <person name="Cattolico L."/>
            <person name="Pelletier E."/>
            <person name="Couloux A."/>
            <person name="Segurens B."/>
            <person name="Wincker P."/>
            <person name="D'Hont A."/>
            <person name="Scarpelli C."/>
            <person name="Weissenbach J."/>
            <person name="Salanoubat M."/>
            <person name="Quetier F."/>
            <person name="Yu Y."/>
            <person name="Kim H.R."/>
            <person name="Rambo T."/>
            <person name="Currie J."/>
            <person name="Collura K."/>
            <person name="Luo M."/>
            <person name="Yang T."/>
            <person name="Ammiraju J.S.S."/>
            <person name="Engler F."/>
            <person name="Soderlund C."/>
            <person name="Wing R.A."/>
            <person name="Palmer L.E."/>
            <person name="de la Bastide M."/>
            <person name="Spiegel L."/>
            <person name="Nascimento L."/>
            <person name="Zutavern T."/>
            <person name="O'Shaughnessy A."/>
            <person name="Dike S."/>
            <person name="Dedhia N."/>
            <person name="Preston R."/>
            <person name="Balija V."/>
            <person name="McCombie W.R."/>
            <person name="Chow T."/>
            <person name="Chen H."/>
            <person name="Chung M."/>
            <person name="Chen C."/>
            <person name="Shaw J."/>
            <person name="Wu H."/>
            <person name="Hsiao K."/>
            <person name="Chao Y."/>
            <person name="Chu M."/>
            <person name="Cheng C."/>
            <person name="Hour A."/>
            <person name="Lee P."/>
            <person name="Lin S."/>
            <person name="Lin Y."/>
            <person name="Liou J."/>
            <person name="Liu S."/>
            <person name="Hsing Y."/>
            <person name="Raghuvanshi S."/>
            <person name="Mohanty A."/>
            <person name="Bharti A.K."/>
            <person name="Gaur A."/>
            <person name="Gupta V."/>
            <person name="Kumar D."/>
            <person name="Ravi V."/>
            <person name="Vij S."/>
            <person name="Kapur A."/>
            <person name="Khurana P."/>
            <person name="Khurana P."/>
            <person name="Khurana J.P."/>
            <person name="Tyagi A.K."/>
            <person name="Gaikwad K."/>
            <person name="Singh A."/>
            <person name="Dalal V."/>
            <person name="Srivastava S."/>
            <person name="Dixit A."/>
            <person name="Pal A.K."/>
            <person name="Ghazi I.A."/>
            <person name="Yadav M."/>
            <person name="Pandit A."/>
            <person name="Bhargava A."/>
            <person name="Sureshbabu K."/>
            <person name="Batra K."/>
            <person name="Sharma T.R."/>
            <person name="Mohapatra T."/>
            <person name="Singh N.K."/>
            <person name="Messing J."/>
            <person name="Nelson A.B."/>
            <person name="Fuks G."/>
            <person name="Kavchok S."/>
            <person name="Keizer G."/>
            <person name="Linton E."/>
            <person name="Llaca V."/>
            <person name="Song R."/>
            <person name="Tanyolac B."/>
            <person name="Young S."/>
            <person name="Ho-Il K."/>
            <person name="Hahn J.H."/>
            <person name="Sangsakoo G."/>
            <person name="Vanavichit A."/>
            <person name="de Mattos Luiz.A.T."/>
            <person name="Zimmer P.D."/>
            <person name="Malone G."/>
            <person name="Dellagostin O."/>
            <person name="de Oliveira A.C."/>
            <person name="Bevan M."/>
            <person name="Bancroft I."/>
            <person name="Minx P."/>
            <person name="Cordum H."/>
            <person name="Wilson R."/>
            <person name="Cheng Z."/>
            <person name="Jin W."/>
            <person name="Jiang J."/>
            <person name="Leong S.A."/>
            <person name="Iwama H."/>
            <person name="Gojobori T."/>
            <person name="Itoh T."/>
            <person name="Niimura Y."/>
            <person name="Fujii Y."/>
            <person name="Habara T."/>
            <person name="Sakai H."/>
            <person name="Sato Y."/>
            <person name="Wilson G."/>
            <person name="Kumar K."/>
            <person name="McCouch S."/>
            <person name="Juretic N."/>
            <person name="Hoen D."/>
            <person name="Wright S."/>
            <person name="Bruskiewich R."/>
            <person name="Bureau T."/>
            <person name="Miyao A."/>
            <person name="Hirochika H."/>
            <person name="Nishikawa T."/>
            <person name="Kadowaki K."/>
            <person name="Sugiura M."/>
            <person name="Burr B."/>
            <person name="Sasaki T."/>
        </authorList>
    </citation>
    <scope>NUCLEOTIDE SEQUENCE [LARGE SCALE GENOMIC DNA]</scope>
    <source>
        <strain evidence="3">cv. Nipponbare</strain>
    </source>
</reference>